<dbReference type="EMBL" id="JAKOGI010002191">
    <property type="protein sequence ID" value="KAJ8422637.1"/>
    <property type="molecule type" value="Genomic_DNA"/>
</dbReference>
<organism evidence="3 4">
    <name type="scientific">Carnegiea gigantea</name>
    <dbReference type="NCBI Taxonomy" id="171969"/>
    <lineage>
        <taxon>Eukaryota</taxon>
        <taxon>Viridiplantae</taxon>
        <taxon>Streptophyta</taxon>
        <taxon>Embryophyta</taxon>
        <taxon>Tracheophyta</taxon>
        <taxon>Spermatophyta</taxon>
        <taxon>Magnoliopsida</taxon>
        <taxon>eudicotyledons</taxon>
        <taxon>Gunneridae</taxon>
        <taxon>Pentapetalae</taxon>
        <taxon>Caryophyllales</taxon>
        <taxon>Cactineae</taxon>
        <taxon>Cactaceae</taxon>
        <taxon>Cactoideae</taxon>
        <taxon>Echinocereeae</taxon>
        <taxon>Carnegiea</taxon>
    </lineage>
</organism>
<evidence type="ECO:0000259" key="2">
    <source>
        <dbReference type="PROSITE" id="PS50873"/>
    </source>
</evidence>
<dbReference type="GO" id="GO:0020037">
    <property type="term" value="F:heme binding"/>
    <property type="evidence" value="ECO:0007669"/>
    <property type="project" value="InterPro"/>
</dbReference>
<name>A0A9Q1GNN7_9CARY</name>
<proteinExistence type="predicted"/>
<dbReference type="Gene3D" id="1.10.520.10">
    <property type="match status" value="1"/>
</dbReference>
<sequence length="169" mass="19330">MGRLLFKRFIYGPPFTRCIIGRRSKTFSIKRSSLDGEGPMSIPLQSPIQLQGHRRGRPKHRPFKTTRVDEGMPKTKGKHEGLAYLNKDSREGYKFTNSYYANILAHKGDETLQLVQEFANPTTGFQEFKKSFALSMARMGAYKVLIGKEAEIRRHCHFTNGNNPSVNKH</sequence>
<gene>
    <name evidence="3" type="ORF">Cgig2_000443</name>
</gene>
<accession>A0A9Q1GNN7</accession>
<dbReference type="Gene3D" id="1.10.420.10">
    <property type="entry name" value="Peroxidase, domain 2"/>
    <property type="match status" value="1"/>
</dbReference>
<dbReference type="InterPro" id="IPR002016">
    <property type="entry name" value="Haem_peroxidase"/>
</dbReference>
<keyword evidence="4" id="KW-1185">Reference proteome</keyword>
<feature type="region of interest" description="Disordered" evidence="1">
    <location>
        <begin position="49"/>
        <end position="78"/>
    </location>
</feature>
<dbReference type="InterPro" id="IPR010255">
    <property type="entry name" value="Haem_peroxidase_sf"/>
</dbReference>
<dbReference type="GO" id="GO:0004601">
    <property type="term" value="F:peroxidase activity"/>
    <property type="evidence" value="ECO:0007669"/>
    <property type="project" value="InterPro"/>
</dbReference>
<evidence type="ECO:0000313" key="3">
    <source>
        <dbReference type="EMBL" id="KAJ8422637.1"/>
    </source>
</evidence>
<dbReference type="Proteomes" id="UP001153076">
    <property type="component" value="Unassembled WGS sequence"/>
</dbReference>
<comment type="caution">
    <text evidence="3">The sequence shown here is derived from an EMBL/GenBank/DDBJ whole genome shotgun (WGS) entry which is preliminary data.</text>
</comment>
<dbReference type="AlphaFoldDB" id="A0A9Q1GNN7"/>
<evidence type="ECO:0000313" key="4">
    <source>
        <dbReference type="Proteomes" id="UP001153076"/>
    </source>
</evidence>
<evidence type="ECO:0000256" key="1">
    <source>
        <dbReference type="SAM" id="MobiDB-lite"/>
    </source>
</evidence>
<protein>
    <recommendedName>
        <fullName evidence="2">Plant heme peroxidase family profile domain-containing protein</fullName>
    </recommendedName>
</protein>
<feature type="domain" description="Plant heme peroxidase family profile" evidence="2">
    <location>
        <begin position="73"/>
        <end position="160"/>
    </location>
</feature>
<dbReference type="GO" id="GO:0006979">
    <property type="term" value="P:response to oxidative stress"/>
    <property type="evidence" value="ECO:0007669"/>
    <property type="project" value="InterPro"/>
</dbReference>
<feature type="compositionally biased region" description="Basic and acidic residues" evidence="1">
    <location>
        <begin position="66"/>
        <end position="78"/>
    </location>
</feature>
<dbReference type="PROSITE" id="PS50873">
    <property type="entry name" value="PEROXIDASE_4"/>
    <property type="match status" value="1"/>
</dbReference>
<feature type="compositionally biased region" description="Basic residues" evidence="1">
    <location>
        <begin position="52"/>
        <end position="64"/>
    </location>
</feature>
<dbReference type="SUPFAM" id="SSF48113">
    <property type="entry name" value="Heme-dependent peroxidases"/>
    <property type="match status" value="1"/>
</dbReference>
<reference evidence="3" key="1">
    <citation type="submission" date="2022-04" db="EMBL/GenBank/DDBJ databases">
        <title>Carnegiea gigantea Genome sequencing and assembly v2.</title>
        <authorList>
            <person name="Copetti D."/>
            <person name="Sanderson M.J."/>
            <person name="Burquez A."/>
            <person name="Wojciechowski M.F."/>
        </authorList>
    </citation>
    <scope>NUCLEOTIDE SEQUENCE</scope>
    <source>
        <strain evidence="3">SGP5-SGP5p</strain>
        <tissue evidence="3">Aerial part</tissue>
    </source>
</reference>